<dbReference type="HOGENOM" id="CLU_884157_0_0_1"/>
<reference evidence="1 2" key="1">
    <citation type="journal article" date="2006" name="Nature">
        <title>Global trends of whole-genome duplications revealed by the ciliate Paramecium tetraurelia.</title>
        <authorList>
            <consortium name="Genoscope"/>
            <person name="Aury J.-M."/>
            <person name="Jaillon O."/>
            <person name="Duret L."/>
            <person name="Noel B."/>
            <person name="Jubin C."/>
            <person name="Porcel B.M."/>
            <person name="Segurens B."/>
            <person name="Daubin V."/>
            <person name="Anthouard V."/>
            <person name="Aiach N."/>
            <person name="Arnaiz O."/>
            <person name="Billaut A."/>
            <person name="Beisson J."/>
            <person name="Blanc I."/>
            <person name="Bouhouche K."/>
            <person name="Camara F."/>
            <person name="Duharcourt S."/>
            <person name="Guigo R."/>
            <person name="Gogendeau D."/>
            <person name="Katinka M."/>
            <person name="Keller A.-M."/>
            <person name="Kissmehl R."/>
            <person name="Klotz C."/>
            <person name="Koll F."/>
            <person name="Le Moue A."/>
            <person name="Lepere C."/>
            <person name="Malinsky S."/>
            <person name="Nowacki M."/>
            <person name="Nowak J.K."/>
            <person name="Plattner H."/>
            <person name="Poulain J."/>
            <person name="Ruiz F."/>
            <person name="Serrano V."/>
            <person name="Zagulski M."/>
            <person name="Dessen P."/>
            <person name="Betermier M."/>
            <person name="Weissenbach J."/>
            <person name="Scarpelli C."/>
            <person name="Schachter V."/>
            <person name="Sperling L."/>
            <person name="Meyer E."/>
            <person name="Cohen J."/>
            <person name="Wincker P."/>
        </authorList>
    </citation>
    <scope>NUCLEOTIDE SEQUENCE [LARGE SCALE GENOMIC DNA]</scope>
    <source>
        <strain evidence="1 2">Stock d4-2</strain>
    </source>
</reference>
<name>A0DH58_PARTE</name>
<evidence type="ECO:0000313" key="2">
    <source>
        <dbReference type="Proteomes" id="UP000000600"/>
    </source>
</evidence>
<dbReference type="OMA" id="GREWRQN"/>
<dbReference type="RefSeq" id="XP_001449772.1">
    <property type="nucleotide sequence ID" value="XM_001449735.1"/>
</dbReference>
<dbReference type="OrthoDB" id="166018at2759"/>
<evidence type="ECO:0000313" key="1">
    <source>
        <dbReference type="EMBL" id="CAK82375.1"/>
    </source>
</evidence>
<dbReference type="KEGG" id="ptm:GSPATT00016761001"/>
<proteinExistence type="predicted"/>
<gene>
    <name evidence="1" type="ORF">GSPATT00016761001</name>
</gene>
<dbReference type="PANTHER" id="PTHR38899">
    <property type="entry name" value="DOMAIN OOKINETE PROTEIN, PUTATIVE-RELATED"/>
    <property type="match status" value="1"/>
</dbReference>
<dbReference type="EMBL" id="CT868430">
    <property type="protein sequence ID" value="CAK82375.1"/>
    <property type="molecule type" value="Genomic_DNA"/>
</dbReference>
<dbReference type="InParanoid" id="A0DH58"/>
<accession>A0DH58</accession>
<organism evidence="1 2">
    <name type="scientific">Paramecium tetraurelia</name>
    <dbReference type="NCBI Taxonomy" id="5888"/>
    <lineage>
        <taxon>Eukaryota</taxon>
        <taxon>Sar</taxon>
        <taxon>Alveolata</taxon>
        <taxon>Ciliophora</taxon>
        <taxon>Intramacronucleata</taxon>
        <taxon>Oligohymenophorea</taxon>
        <taxon>Peniculida</taxon>
        <taxon>Parameciidae</taxon>
        <taxon>Paramecium</taxon>
    </lineage>
</organism>
<sequence length="315" mass="36890">MNQSLTVMEKVEQDKMENPQAWIQNNIINSLSGREWRQNYLQKLGIKQVQEKENSTKEFQLNYVVRTNEDVRNNYIQKLMNNKLMQQQKKHQTLTIFDWDDTLLCTTFLGGYGFVELPIDVLEQLTALNESAIVRKSVLSRGCIYNYKCCLGKLYMNKVFQVIFDKKIVVISARHGYEEMFPGDCGKWKIEAFKDIRSKYENDVFTNLICLGDSNIEIDAAHVLAKEFTVALIKTIKFRECPKPEELVRQLDLVSDKFEQIYTTFKSLTIRLEKQVSVQLVGRLLVVDEFYIIKYIYLAFQLISQYIQHGISKIN</sequence>
<keyword evidence="2" id="KW-1185">Reference proteome</keyword>
<dbReference type="AlphaFoldDB" id="A0DH58"/>
<protein>
    <submittedName>
        <fullName evidence="1">Uncharacterized protein</fullName>
    </submittedName>
</protein>
<dbReference type="Proteomes" id="UP000000600">
    <property type="component" value="Unassembled WGS sequence"/>
</dbReference>
<dbReference type="GeneID" id="5035557"/>
<dbReference type="eggNOG" id="ENOG502S2WN">
    <property type="taxonomic scope" value="Eukaryota"/>
</dbReference>
<dbReference type="PANTHER" id="PTHR38899:SF1">
    <property type="entry name" value="PROTEIN KINASE"/>
    <property type="match status" value="1"/>
</dbReference>